<keyword evidence="3" id="KW-1185">Reference proteome</keyword>
<keyword evidence="1" id="KW-0472">Membrane</keyword>
<keyword evidence="1" id="KW-0812">Transmembrane</keyword>
<evidence type="ECO:0000313" key="2">
    <source>
        <dbReference type="EMBL" id="MDJ1168895.1"/>
    </source>
</evidence>
<feature type="transmembrane region" description="Helical" evidence="1">
    <location>
        <begin position="59"/>
        <end position="85"/>
    </location>
</feature>
<evidence type="ECO:0008006" key="4">
    <source>
        <dbReference type="Google" id="ProtNLM"/>
    </source>
</evidence>
<reference evidence="2 3" key="1">
    <citation type="submission" date="2023-01" db="EMBL/GenBank/DDBJ databases">
        <title>Novel diversity within Roseofilum (Cyanobacteria; Desertifilaceae) from marine benthic mats with descriptions of four novel species.</title>
        <authorList>
            <person name="Wang Y."/>
            <person name="Berthold D.E."/>
            <person name="Hu J."/>
            <person name="Lefler F.W."/>
            <person name="Laughinghouse H.D. IV."/>
        </authorList>
    </citation>
    <scope>NUCLEOTIDE SEQUENCE [LARGE SCALE GENOMIC DNA]</scope>
    <source>
        <strain evidence="2 3">BLCC-M154</strain>
    </source>
</reference>
<sequence>MKRRNPIVELITDPTKNFLSFFAVGTVLFTVVANGVSELFFAVSGIWLQKRLGINNLLVLQAIAIAVLIVLILFIIYITPFSLWFKRRLFDLFRGNEPLELETNAKPLKETFPGLIALMSPNSLVRARSHLWKIRQRKRDCEA</sequence>
<accession>A0ABT7APS0</accession>
<proteinExistence type="predicted"/>
<protein>
    <recommendedName>
        <fullName evidence="4">ABC transmembrane type-1 domain-containing protein</fullName>
    </recommendedName>
</protein>
<gene>
    <name evidence="2" type="ORF">PMG71_05605</name>
</gene>
<feature type="transmembrane region" description="Helical" evidence="1">
    <location>
        <begin position="21"/>
        <end position="47"/>
    </location>
</feature>
<dbReference type="RefSeq" id="WP_283752659.1">
    <property type="nucleotide sequence ID" value="NZ_JAQOSP010000039.1"/>
</dbReference>
<organism evidence="2 3">
    <name type="scientific">Roseofilum acuticapitatum BLCC-M154</name>
    <dbReference type="NCBI Taxonomy" id="3022444"/>
    <lineage>
        <taxon>Bacteria</taxon>
        <taxon>Bacillati</taxon>
        <taxon>Cyanobacteriota</taxon>
        <taxon>Cyanophyceae</taxon>
        <taxon>Desertifilales</taxon>
        <taxon>Desertifilaceae</taxon>
        <taxon>Roseofilum</taxon>
        <taxon>Roseofilum acuticapitatum</taxon>
    </lineage>
</organism>
<name>A0ABT7APS0_9CYAN</name>
<evidence type="ECO:0000256" key="1">
    <source>
        <dbReference type="SAM" id="Phobius"/>
    </source>
</evidence>
<dbReference type="EMBL" id="JAQOSP010000039">
    <property type="protein sequence ID" value="MDJ1168895.1"/>
    <property type="molecule type" value="Genomic_DNA"/>
</dbReference>
<dbReference type="Proteomes" id="UP001235303">
    <property type="component" value="Unassembled WGS sequence"/>
</dbReference>
<evidence type="ECO:0000313" key="3">
    <source>
        <dbReference type="Proteomes" id="UP001235303"/>
    </source>
</evidence>
<keyword evidence="1" id="KW-1133">Transmembrane helix</keyword>
<comment type="caution">
    <text evidence="2">The sequence shown here is derived from an EMBL/GenBank/DDBJ whole genome shotgun (WGS) entry which is preliminary data.</text>
</comment>